<dbReference type="AlphaFoldDB" id="A0A1G7L7E3"/>
<evidence type="ECO:0000259" key="1">
    <source>
        <dbReference type="Pfam" id="PF05368"/>
    </source>
</evidence>
<accession>A0A1G7L7E3</accession>
<name>A0A1G7L7E3_9SPHI</name>
<gene>
    <name evidence="2" type="ORF">SAMN05216464_11865</name>
</gene>
<evidence type="ECO:0000313" key="3">
    <source>
        <dbReference type="Proteomes" id="UP000199072"/>
    </source>
</evidence>
<dbReference type="InterPro" id="IPR036291">
    <property type="entry name" value="NAD(P)-bd_dom_sf"/>
</dbReference>
<protein>
    <submittedName>
        <fullName evidence="2">NAD(P)H dehydrogenase (Quinone)</fullName>
    </submittedName>
</protein>
<organism evidence="2 3">
    <name type="scientific">Mucilaginibacter pineti</name>
    <dbReference type="NCBI Taxonomy" id="1391627"/>
    <lineage>
        <taxon>Bacteria</taxon>
        <taxon>Pseudomonadati</taxon>
        <taxon>Bacteroidota</taxon>
        <taxon>Sphingobacteriia</taxon>
        <taxon>Sphingobacteriales</taxon>
        <taxon>Sphingobacteriaceae</taxon>
        <taxon>Mucilaginibacter</taxon>
    </lineage>
</organism>
<dbReference type="InterPro" id="IPR008030">
    <property type="entry name" value="NmrA-like"/>
</dbReference>
<sequence length="303" mass="33205">MFLYRTKVINLKTQNMILVTGATGNLGKATIDSLLNKGVSPNSITALVRDETKSTELRSKGLQIKIGDYQDLGSLKSAFQGVDKLLLVSSSSDISKRFEQHKNAINAAREAGVGHIIYTSFDMKNLHQSVMGEEVQYHAYTADYLKQIGIPYTLMDNTMYADMIPFLIGKDILNNGISIPAGDGRTPFLPIKEMAEANAVVLTTRGHENKEYTIAAETAFSFAEIADQLSEITGKIIAYHQPKVSSYIAQLIQTGASEDDAAYIARFCGAIANGEFDTNKSDVKQLLGRSPVSLKDFLKNIYS</sequence>
<dbReference type="PANTHER" id="PTHR47129:SF1">
    <property type="entry name" value="NMRA-LIKE DOMAIN-CONTAINING PROTEIN"/>
    <property type="match status" value="1"/>
</dbReference>
<dbReference type="Gene3D" id="3.40.50.720">
    <property type="entry name" value="NAD(P)-binding Rossmann-like Domain"/>
    <property type="match status" value="1"/>
</dbReference>
<dbReference type="Pfam" id="PF05368">
    <property type="entry name" value="NmrA"/>
    <property type="match status" value="1"/>
</dbReference>
<dbReference type="STRING" id="1391627.SAMN05216464_11865"/>
<dbReference type="PANTHER" id="PTHR47129">
    <property type="entry name" value="QUINONE OXIDOREDUCTASE 2"/>
    <property type="match status" value="1"/>
</dbReference>
<dbReference type="Proteomes" id="UP000199072">
    <property type="component" value="Unassembled WGS sequence"/>
</dbReference>
<proteinExistence type="predicted"/>
<dbReference type="SUPFAM" id="SSF51735">
    <property type="entry name" value="NAD(P)-binding Rossmann-fold domains"/>
    <property type="match status" value="1"/>
</dbReference>
<dbReference type="CDD" id="cd05269">
    <property type="entry name" value="TMR_SDR_a"/>
    <property type="match status" value="1"/>
</dbReference>
<keyword evidence="3" id="KW-1185">Reference proteome</keyword>
<feature type="domain" description="NmrA-like" evidence="1">
    <location>
        <begin position="14"/>
        <end position="297"/>
    </location>
</feature>
<reference evidence="2 3" key="1">
    <citation type="submission" date="2016-10" db="EMBL/GenBank/DDBJ databases">
        <authorList>
            <person name="de Groot N.N."/>
        </authorList>
    </citation>
    <scope>NUCLEOTIDE SEQUENCE [LARGE SCALE GENOMIC DNA]</scope>
    <source>
        <strain evidence="2 3">47C3B</strain>
    </source>
</reference>
<dbReference type="InterPro" id="IPR052718">
    <property type="entry name" value="NmrA-type_oxidoreductase"/>
</dbReference>
<dbReference type="EMBL" id="FNAI01000018">
    <property type="protein sequence ID" value="SDF45388.1"/>
    <property type="molecule type" value="Genomic_DNA"/>
</dbReference>
<evidence type="ECO:0000313" key="2">
    <source>
        <dbReference type="EMBL" id="SDF45388.1"/>
    </source>
</evidence>
<dbReference type="Gene3D" id="3.90.25.10">
    <property type="entry name" value="UDP-galactose 4-epimerase, domain 1"/>
    <property type="match status" value="1"/>
</dbReference>